<dbReference type="InterPro" id="IPR026843">
    <property type="entry name" value="SbcD_C"/>
</dbReference>
<keyword evidence="11" id="KW-1185">Reference proteome</keyword>
<dbReference type="PANTHER" id="PTHR30337:SF0">
    <property type="entry name" value="NUCLEASE SBCCD SUBUNIT D"/>
    <property type="match status" value="1"/>
</dbReference>
<dbReference type="SUPFAM" id="SSF56300">
    <property type="entry name" value="Metallo-dependent phosphatases"/>
    <property type="match status" value="1"/>
</dbReference>
<proteinExistence type="inferred from homology"/>
<organism evidence="10 11">
    <name type="scientific">Roseburia yibonii</name>
    <dbReference type="NCBI Taxonomy" id="2763063"/>
    <lineage>
        <taxon>Bacteria</taxon>
        <taxon>Bacillati</taxon>
        <taxon>Bacillota</taxon>
        <taxon>Clostridia</taxon>
        <taxon>Lachnospirales</taxon>
        <taxon>Lachnospiraceae</taxon>
        <taxon>Roseburia</taxon>
    </lineage>
</organism>
<dbReference type="CDD" id="cd00840">
    <property type="entry name" value="MPP_Mre11_N"/>
    <property type="match status" value="1"/>
</dbReference>
<dbReference type="NCBIfam" id="TIGR00619">
    <property type="entry name" value="sbcd"/>
    <property type="match status" value="1"/>
</dbReference>
<dbReference type="Pfam" id="PF12320">
    <property type="entry name" value="SbcD_C"/>
    <property type="match status" value="1"/>
</dbReference>
<evidence type="ECO:0000313" key="10">
    <source>
        <dbReference type="EMBL" id="MBC5754833.1"/>
    </source>
</evidence>
<dbReference type="Gene3D" id="3.60.21.10">
    <property type="match status" value="1"/>
</dbReference>
<dbReference type="EMBL" id="JACOQH010000011">
    <property type="protein sequence ID" value="MBC5754833.1"/>
    <property type="molecule type" value="Genomic_DNA"/>
</dbReference>
<evidence type="ECO:0000256" key="4">
    <source>
        <dbReference type="ARBA" id="ARBA00022722"/>
    </source>
</evidence>
<protein>
    <recommendedName>
        <fullName evidence="3 7">Nuclease SbcCD subunit D</fullName>
    </recommendedName>
</protein>
<comment type="subunit">
    <text evidence="2 7">Heterodimer of SbcC and SbcD.</text>
</comment>
<keyword evidence="4 7" id="KW-0540">Nuclease</keyword>
<keyword evidence="5 7" id="KW-0378">Hydrolase</keyword>
<comment type="caution">
    <text evidence="10">The sequence shown here is derived from an EMBL/GenBank/DDBJ whole genome shotgun (WGS) entry which is preliminary data.</text>
</comment>
<dbReference type="GO" id="GO:0004527">
    <property type="term" value="F:exonuclease activity"/>
    <property type="evidence" value="ECO:0007669"/>
    <property type="project" value="UniProtKB-KW"/>
</dbReference>
<dbReference type="Proteomes" id="UP000621540">
    <property type="component" value="Unassembled WGS sequence"/>
</dbReference>
<dbReference type="Pfam" id="PF00149">
    <property type="entry name" value="Metallophos"/>
    <property type="match status" value="1"/>
</dbReference>
<evidence type="ECO:0000313" key="11">
    <source>
        <dbReference type="Proteomes" id="UP000621540"/>
    </source>
</evidence>
<feature type="domain" description="Nuclease SbcCD subunit D C-terminal" evidence="9">
    <location>
        <begin position="273"/>
        <end position="361"/>
    </location>
</feature>
<keyword evidence="6 7" id="KW-0269">Exonuclease</keyword>
<keyword evidence="7" id="KW-0235">DNA replication</keyword>
<name>A0ABR7ID28_9FIRM</name>
<evidence type="ECO:0000259" key="9">
    <source>
        <dbReference type="Pfam" id="PF12320"/>
    </source>
</evidence>
<reference evidence="10 11" key="1">
    <citation type="submission" date="2020-08" db="EMBL/GenBank/DDBJ databases">
        <title>Genome public.</title>
        <authorList>
            <person name="Liu C."/>
            <person name="Sun Q."/>
        </authorList>
    </citation>
    <scope>NUCLEOTIDE SEQUENCE [LARGE SCALE GENOMIC DNA]</scope>
    <source>
        <strain evidence="10 11">BX0805</strain>
    </source>
</reference>
<evidence type="ECO:0000256" key="7">
    <source>
        <dbReference type="RuleBase" id="RU363069"/>
    </source>
</evidence>
<evidence type="ECO:0000256" key="2">
    <source>
        <dbReference type="ARBA" id="ARBA00011322"/>
    </source>
</evidence>
<sequence>MRFFHISDLHIGKQLHRYSMRSEQEDILNKIVCAVKKEQPDAIAIAGDIYDKSVPSAEAVALFDHFLTVMKEQAPQVPLLIIAGNHDSAERLDYARELLTKNQVYISGMPPRTEGEYLKKVTLQDAYGAVNFYLMPFIKPFFVRSLLKESDTLTYDAAVRGVLAREQIDRTERNVILSHQFYVAGGSRPKTSESEIAVAGGIDEVDVSVLAPFDYAALGHIHRPQKIGKEQYRYCGTPLKYSVSEEHQAKSITCVELKEKGTEPVITQIGLEPLRELRSLRGTLSEVLSLATEENKDDFLSITLTDEIDPYQPKERLMEVYSHILEVRVDNARTRRILSEAVEELKLEDPVEVFAQFFENMQARPMSEAEKRVMTEIFAKAAEGEANG</sequence>
<dbReference type="InterPro" id="IPR029052">
    <property type="entry name" value="Metallo-depent_PP-like"/>
</dbReference>
<keyword evidence="7" id="KW-0255">Endonuclease</keyword>
<dbReference type="InterPro" id="IPR041796">
    <property type="entry name" value="Mre11_N"/>
</dbReference>
<keyword evidence="7" id="KW-0233">DNA recombination</keyword>
<comment type="function">
    <text evidence="7">SbcCD cleaves DNA hairpin structures. These structures can inhibit DNA replication and are intermediates in certain DNA recombination reactions. The complex acts as a 3'-&gt;5' double strand exonuclease that can open hairpins. It also has a 5' single-strand endonuclease activity.</text>
</comment>
<gene>
    <name evidence="7" type="primary">sbcD</name>
    <name evidence="10" type="ORF">H8Z76_12585</name>
</gene>
<dbReference type="InterPro" id="IPR004593">
    <property type="entry name" value="SbcD"/>
</dbReference>
<dbReference type="InterPro" id="IPR004843">
    <property type="entry name" value="Calcineurin-like_PHP"/>
</dbReference>
<dbReference type="PANTHER" id="PTHR30337">
    <property type="entry name" value="COMPONENT OF ATP-DEPENDENT DSDNA EXONUCLEASE"/>
    <property type="match status" value="1"/>
</dbReference>
<dbReference type="InterPro" id="IPR050535">
    <property type="entry name" value="DNA_Repair-Maintenance_Comp"/>
</dbReference>
<evidence type="ECO:0000256" key="6">
    <source>
        <dbReference type="ARBA" id="ARBA00022839"/>
    </source>
</evidence>
<comment type="similarity">
    <text evidence="1 7">Belongs to the SbcD family.</text>
</comment>
<evidence type="ECO:0000256" key="5">
    <source>
        <dbReference type="ARBA" id="ARBA00022801"/>
    </source>
</evidence>
<evidence type="ECO:0000256" key="1">
    <source>
        <dbReference type="ARBA" id="ARBA00010555"/>
    </source>
</evidence>
<feature type="domain" description="Calcineurin-like phosphoesterase" evidence="8">
    <location>
        <begin position="1"/>
        <end position="137"/>
    </location>
</feature>
<accession>A0ABR7ID28</accession>
<evidence type="ECO:0000259" key="8">
    <source>
        <dbReference type="Pfam" id="PF00149"/>
    </source>
</evidence>
<evidence type="ECO:0000256" key="3">
    <source>
        <dbReference type="ARBA" id="ARBA00013365"/>
    </source>
</evidence>
<dbReference type="RefSeq" id="WP_186982698.1">
    <property type="nucleotide sequence ID" value="NZ_JACOQH010000011.1"/>
</dbReference>